<evidence type="ECO:0000313" key="3">
    <source>
        <dbReference type="EMBL" id="CAK9856060.1"/>
    </source>
</evidence>
<dbReference type="PANTHER" id="PTHR12419:SF7">
    <property type="entry name" value="OTU DOMAIN-CONTAINING PROTEIN 3"/>
    <property type="match status" value="1"/>
</dbReference>
<dbReference type="InterPro" id="IPR003323">
    <property type="entry name" value="OTU_dom"/>
</dbReference>
<proteinExistence type="inferred from homology"/>
<dbReference type="CDD" id="cd22771">
    <property type="entry name" value="OTU_plant_OTU7-like"/>
    <property type="match status" value="1"/>
</dbReference>
<evidence type="ECO:0000313" key="4">
    <source>
        <dbReference type="Proteomes" id="UP001497522"/>
    </source>
</evidence>
<sequence>MLPFGALKIQSDAQEASLIGQCLCLSTPVCWGLQKFLESSELVSECMQDHWEEFEPFVEDEVPFDEYCKTMRDDGNWAGHMELQATSLVTHHNVCIHQLMTPRWQILNFVSADACTLHLSYHDGEHYNSVHRLDDFGIGPAQPITIEADATPTTASHHHQKDKVDGTYADTGESPLQAVMEVTGNTNVDQVQEVTEESNPPDMASKKHAASRQILKDDDPDLEDAVAVESGTFRKASDTVLANGRIVKVRCTGTTVGGGGVGSGGGGTTAPNPFASIRIVLPVASAWAWSDIRSFGDYCCPGKRR</sequence>
<reference evidence="3" key="1">
    <citation type="submission" date="2024-03" db="EMBL/GenBank/DDBJ databases">
        <authorList>
            <consortium name="ELIXIR-Norway"/>
            <consortium name="Elixir Norway"/>
        </authorList>
    </citation>
    <scope>NUCLEOTIDE SEQUENCE</scope>
</reference>
<comment type="caution">
    <text evidence="3">The sequence shown here is derived from an EMBL/GenBank/DDBJ whole genome shotgun (WGS) entry which is preliminary data.</text>
</comment>
<dbReference type="SUPFAM" id="SSF54001">
    <property type="entry name" value="Cysteine proteinases"/>
    <property type="match status" value="1"/>
</dbReference>
<dbReference type="EMBL" id="CAXHBF010000388">
    <property type="protein sequence ID" value="CAK9856060.1"/>
    <property type="molecule type" value="Genomic_DNA"/>
</dbReference>
<keyword evidence="4" id="KW-1185">Reference proteome</keyword>
<accession>A0ABP0ZZH0</accession>
<protein>
    <recommendedName>
        <fullName evidence="2">OTU domain-containing protein</fullName>
    </recommendedName>
</protein>
<dbReference type="Proteomes" id="UP001497522">
    <property type="component" value="Unassembled WGS sequence"/>
</dbReference>
<dbReference type="Pfam" id="PF02338">
    <property type="entry name" value="OTU"/>
    <property type="match status" value="1"/>
</dbReference>
<dbReference type="Gene3D" id="3.90.70.80">
    <property type="match status" value="1"/>
</dbReference>
<organism evidence="3 4">
    <name type="scientific">Sphagnum jensenii</name>
    <dbReference type="NCBI Taxonomy" id="128206"/>
    <lineage>
        <taxon>Eukaryota</taxon>
        <taxon>Viridiplantae</taxon>
        <taxon>Streptophyta</taxon>
        <taxon>Embryophyta</taxon>
        <taxon>Bryophyta</taxon>
        <taxon>Sphagnophytina</taxon>
        <taxon>Sphagnopsida</taxon>
        <taxon>Sphagnales</taxon>
        <taxon>Sphagnaceae</taxon>
        <taxon>Sphagnum</taxon>
    </lineage>
</organism>
<comment type="similarity">
    <text evidence="1">Belongs to the peptidase C85 family.</text>
</comment>
<dbReference type="InterPro" id="IPR050704">
    <property type="entry name" value="Peptidase_C85-like"/>
</dbReference>
<name>A0ABP0ZZH0_9BRYO</name>
<gene>
    <name evidence="3" type="ORF">CSSPJE1EN2_LOCUS25992</name>
</gene>
<feature type="domain" description="OTU" evidence="2">
    <location>
        <begin position="41"/>
        <end position="127"/>
    </location>
</feature>
<evidence type="ECO:0000259" key="2">
    <source>
        <dbReference type="Pfam" id="PF02338"/>
    </source>
</evidence>
<dbReference type="InterPro" id="IPR038765">
    <property type="entry name" value="Papain-like_cys_pep_sf"/>
</dbReference>
<evidence type="ECO:0000256" key="1">
    <source>
        <dbReference type="ARBA" id="ARBA00010407"/>
    </source>
</evidence>
<dbReference type="PANTHER" id="PTHR12419">
    <property type="entry name" value="OTU DOMAIN CONTAINING PROTEIN"/>
    <property type="match status" value="1"/>
</dbReference>